<dbReference type="EMBL" id="JAINDJ010000005">
    <property type="protein sequence ID" value="KAG9446133.1"/>
    <property type="molecule type" value="Genomic_DNA"/>
</dbReference>
<dbReference type="GO" id="GO:0016746">
    <property type="term" value="F:acyltransferase activity"/>
    <property type="evidence" value="ECO:0007669"/>
    <property type="project" value="UniProtKB-KW"/>
</dbReference>
<evidence type="ECO:0000313" key="4">
    <source>
        <dbReference type="EMBL" id="KAG9446133.1"/>
    </source>
</evidence>
<keyword evidence="2" id="KW-0808">Transferase</keyword>
<protein>
    <submittedName>
        <fullName evidence="4">Uncharacterized protein</fullName>
    </submittedName>
</protein>
<dbReference type="Gene3D" id="3.30.559.10">
    <property type="entry name" value="Chloramphenicol acetyltransferase-like domain"/>
    <property type="match status" value="2"/>
</dbReference>
<organism evidence="4 5">
    <name type="scientific">Aristolochia fimbriata</name>
    <name type="common">White veined hardy Dutchman's pipe vine</name>
    <dbReference type="NCBI Taxonomy" id="158543"/>
    <lineage>
        <taxon>Eukaryota</taxon>
        <taxon>Viridiplantae</taxon>
        <taxon>Streptophyta</taxon>
        <taxon>Embryophyta</taxon>
        <taxon>Tracheophyta</taxon>
        <taxon>Spermatophyta</taxon>
        <taxon>Magnoliopsida</taxon>
        <taxon>Magnoliidae</taxon>
        <taxon>Piperales</taxon>
        <taxon>Aristolochiaceae</taxon>
        <taxon>Aristolochia</taxon>
    </lineage>
</organism>
<dbReference type="Pfam" id="PF02458">
    <property type="entry name" value="Transferase"/>
    <property type="match status" value="1"/>
</dbReference>
<dbReference type="PANTHER" id="PTHR31623">
    <property type="entry name" value="F21J9.9"/>
    <property type="match status" value="1"/>
</dbReference>
<comment type="similarity">
    <text evidence="1">Belongs to the plant acyltransferase family.</text>
</comment>
<dbReference type="PANTHER" id="PTHR31623:SF17">
    <property type="entry name" value="F21J9.9"/>
    <property type="match status" value="1"/>
</dbReference>
<comment type="caution">
    <text evidence="4">The sequence shown here is derived from an EMBL/GenBank/DDBJ whole genome shotgun (WGS) entry which is preliminary data.</text>
</comment>
<dbReference type="AlphaFoldDB" id="A0AAV7EFY3"/>
<evidence type="ECO:0000256" key="2">
    <source>
        <dbReference type="ARBA" id="ARBA00022679"/>
    </source>
</evidence>
<name>A0AAV7EFY3_ARIFI</name>
<dbReference type="InterPro" id="IPR023213">
    <property type="entry name" value="CAT-like_dom_sf"/>
</dbReference>
<evidence type="ECO:0000256" key="1">
    <source>
        <dbReference type="ARBA" id="ARBA00009861"/>
    </source>
</evidence>
<keyword evidence="5" id="KW-1185">Reference proteome</keyword>
<evidence type="ECO:0000313" key="5">
    <source>
        <dbReference type="Proteomes" id="UP000825729"/>
    </source>
</evidence>
<accession>A0AAV7EFY3</accession>
<dbReference type="Proteomes" id="UP000825729">
    <property type="component" value="Unassembled WGS sequence"/>
</dbReference>
<gene>
    <name evidence="4" type="ORF">H6P81_012261</name>
</gene>
<proteinExistence type="inferred from homology"/>
<reference evidence="4 5" key="1">
    <citation type="submission" date="2021-07" db="EMBL/GenBank/DDBJ databases">
        <title>The Aristolochia fimbriata genome: insights into angiosperm evolution, floral development and chemical biosynthesis.</title>
        <authorList>
            <person name="Jiao Y."/>
        </authorList>
    </citation>
    <scope>NUCLEOTIDE SEQUENCE [LARGE SCALE GENOMIC DNA]</scope>
    <source>
        <strain evidence="4">IBCAS-2021</strain>
        <tissue evidence="4">Leaf</tissue>
    </source>
</reference>
<sequence>MTSANCRSNSIVAKRRRFSYNFGLPSLQQVRRHEEPRWRSVLRVHRLAIVHTDPAPSTPEIRSHTCTHIPLVFFYSPSSGRKTRNQLKFPQAQINSCSKRKRKMMDVQVTSVETIQPSSATPEHLRTFELSLLDMQAPIMYIPLVFFYSPSNGNETENAAAKSDQLKASLSEALTRFYPFAGRVKEESSIECNDQGVDFVEAQVSCELYQFLGLPNVVEFLEQLHPCNYLKPKTGSDVLLATQINHFQCGGMAIGVGIHHLVADMSAMATFIKNWATTSSGANRVAGPSFNSPSLFPASRVERIRFPVTETFSTKRFVFTQSSLTRLRAKASTYSRSGMPTRVEALSALIWRCAIRATRKEGGSRAMVCLKAVNIRPRMAPPLPDNTFGNMFLLANTSGVAEKDLYQGCLEEQLREALRQIDDTHIKKLQGPNGNLHVWASKERVVEQFSNMDVEFFIISSWTRFQMYDYDFGCGKPVWVSVYAIPVRNAALLLDRRGGDGIEAWVCLEKEDMDRFEQDDELLSFVSVPTIVTRDYYSF</sequence>
<keyword evidence="3" id="KW-0012">Acyltransferase</keyword>
<evidence type="ECO:0000256" key="3">
    <source>
        <dbReference type="ARBA" id="ARBA00023315"/>
    </source>
</evidence>